<proteinExistence type="predicted"/>
<dbReference type="AlphaFoldDB" id="A0A328TZB9"/>
<reference evidence="1 2" key="1">
    <citation type="submission" date="2018-06" db="EMBL/GenBank/DDBJ databases">
        <title>Paenibacillus montanisoli sp. nov., isolated from mountain area soil.</title>
        <authorList>
            <person name="Wu M."/>
        </authorList>
    </citation>
    <scope>NUCLEOTIDE SEQUENCE [LARGE SCALE GENOMIC DNA]</scope>
    <source>
        <strain evidence="1 2">RA17</strain>
    </source>
</reference>
<comment type="caution">
    <text evidence="1">The sequence shown here is derived from an EMBL/GenBank/DDBJ whole genome shotgun (WGS) entry which is preliminary data.</text>
</comment>
<dbReference type="Proteomes" id="UP000249260">
    <property type="component" value="Unassembled WGS sequence"/>
</dbReference>
<accession>A0A328TZB9</accession>
<evidence type="ECO:0000313" key="2">
    <source>
        <dbReference type="Proteomes" id="UP000249260"/>
    </source>
</evidence>
<evidence type="ECO:0000313" key="1">
    <source>
        <dbReference type="EMBL" id="RAP75112.1"/>
    </source>
</evidence>
<keyword evidence="2" id="KW-1185">Reference proteome</keyword>
<dbReference type="EMBL" id="QLUW01000003">
    <property type="protein sequence ID" value="RAP75112.1"/>
    <property type="molecule type" value="Genomic_DNA"/>
</dbReference>
<organism evidence="1 2">
    <name type="scientific">Paenibacillus montanisoli</name>
    <dbReference type="NCBI Taxonomy" id="2081970"/>
    <lineage>
        <taxon>Bacteria</taxon>
        <taxon>Bacillati</taxon>
        <taxon>Bacillota</taxon>
        <taxon>Bacilli</taxon>
        <taxon>Bacillales</taxon>
        <taxon>Paenibacillaceae</taxon>
        <taxon>Paenibacillus</taxon>
    </lineage>
</organism>
<protein>
    <submittedName>
        <fullName evidence="1">Uncharacterized protein</fullName>
    </submittedName>
</protein>
<name>A0A328TZB9_9BACL</name>
<sequence length="228" mass="26674">MTILPDLIPTDSKEIWKVTAQDWRKSGVYVIWDRQVEGRSPYERYSFDSPILPLYIGKTVRTWQSPDSSDSAAEESPDHYLGARIAQHLSTHADAFREYAYMVDVYAFDDILDGQLDDPVKRMIYDGLSRKERDRLPAEQLPLSKWFKSRCELTADSLTELYATYMIARRTPVFNKVGPKFVSKHRIKRTVTPEQYVAKFKKKYHYLNWPLPQERAGMLERFGIIVDL</sequence>
<gene>
    <name evidence="1" type="ORF">DL346_17140</name>
</gene>